<evidence type="ECO:0000313" key="1">
    <source>
        <dbReference type="EMBL" id="MPM44312.1"/>
    </source>
</evidence>
<accession>A0A644ZTX9</accession>
<proteinExistence type="predicted"/>
<gene>
    <name evidence="1" type="ORF">SDC9_90990</name>
</gene>
<organism evidence="1">
    <name type="scientific">bioreactor metagenome</name>
    <dbReference type="NCBI Taxonomy" id="1076179"/>
    <lineage>
        <taxon>unclassified sequences</taxon>
        <taxon>metagenomes</taxon>
        <taxon>ecological metagenomes</taxon>
    </lineage>
</organism>
<dbReference type="EMBL" id="VSSQ01010427">
    <property type="protein sequence ID" value="MPM44312.1"/>
    <property type="molecule type" value="Genomic_DNA"/>
</dbReference>
<comment type="caution">
    <text evidence="1">The sequence shown here is derived from an EMBL/GenBank/DDBJ whole genome shotgun (WGS) entry which is preliminary data.</text>
</comment>
<dbReference type="AlphaFoldDB" id="A0A644ZTX9"/>
<reference evidence="1" key="1">
    <citation type="submission" date="2019-08" db="EMBL/GenBank/DDBJ databases">
        <authorList>
            <person name="Kucharzyk K."/>
            <person name="Murdoch R.W."/>
            <person name="Higgins S."/>
            <person name="Loffler F."/>
        </authorList>
    </citation>
    <scope>NUCLEOTIDE SEQUENCE</scope>
</reference>
<sequence length="31" mass="3121">MMSKVTLLDVAEAAGVSIGPATKSMRAATGR</sequence>
<name>A0A644ZTX9_9ZZZZ</name>
<protein>
    <submittedName>
        <fullName evidence="1">Uncharacterized protein</fullName>
    </submittedName>
</protein>